<dbReference type="VEuPathDB" id="VectorBase:LOC119173678"/>
<gene>
    <name evidence="3" type="ORF">HPB51_012522</name>
</gene>
<dbReference type="Gene3D" id="3.30.710.10">
    <property type="entry name" value="Potassium Channel Kv1.1, Chain A"/>
    <property type="match status" value="1"/>
</dbReference>
<dbReference type="Gene3D" id="1.25.40.420">
    <property type="match status" value="1"/>
</dbReference>
<dbReference type="InterPro" id="IPR002083">
    <property type="entry name" value="MATH/TRAF_dom"/>
</dbReference>
<evidence type="ECO:0000313" key="3">
    <source>
        <dbReference type="EMBL" id="KAH8021127.1"/>
    </source>
</evidence>
<dbReference type="PANTHER" id="PTHR24413">
    <property type="entry name" value="SPECKLE-TYPE POZ PROTEIN"/>
    <property type="match status" value="1"/>
</dbReference>
<dbReference type="PROSITE" id="PS50097">
    <property type="entry name" value="BTB"/>
    <property type="match status" value="1"/>
</dbReference>
<dbReference type="Pfam" id="PF00651">
    <property type="entry name" value="BTB"/>
    <property type="match status" value="1"/>
</dbReference>
<dbReference type="Pfam" id="PF22486">
    <property type="entry name" value="MATH_2"/>
    <property type="match status" value="1"/>
</dbReference>
<accession>A0A9J6DGB3</accession>
<dbReference type="InterPro" id="IPR000210">
    <property type="entry name" value="BTB/POZ_dom"/>
</dbReference>
<dbReference type="Proteomes" id="UP000821866">
    <property type="component" value="Chromosome 7"/>
</dbReference>
<organism evidence="3 4">
    <name type="scientific">Rhipicephalus microplus</name>
    <name type="common">Cattle tick</name>
    <name type="synonym">Boophilus microplus</name>
    <dbReference type="NCBI Taxonomy" id="6941"/>
    <lineage>
        <taxon>Eukaryota</taxon>
        <taxon>Metazoa</taxon>
        <taxon>Ecdysozoa</taxon>
        <taxon>Arthropoda</taxon>
        <taxon>Chelicerata</taxon>
        <taxon>Arachnida</taxon>
        <taxon>Acari</taxon>
        <taxon>Parasitiformes</taxon>
        <taxon>Ixodida</taxon>
        <taxon>Ixodoidea</taxon>
        <taxon>Ixodidae</taxon>
        <taxon>Rhipicephalinae</taxon>
        <taxon>Rhipicephalus</taxon>
        <taxon>Boophilus</taxon>
    </lineage>
</organism>
<name>A0A9J6DGB3_RHIMP</name>
<dbReference type="EMBL" id="JABSTU010000009">
    <property type="protein sequence ID" value="KAH8021127.1"/>
    <property type="molecule type" value="Genomic_DNA"/>
</dbReference>
<dbReference type="PROSITE" id="PS50144">
    <property type="entry name" value="MATH"/>
    <property type="match status" value="1"/>
</dbReference>
<dbReference type="GO" id="GO:0030163">
    <property type="term" value="P:protein catabolic process"/>
    <property type="evidence" value="ECO:0007669"/>
    <property type="project" value="UniProtKB-ARBA"/>
</dbReference>
<dbReference type="SUPFAM" id="SSF49599">
    <property type="entry name" value="TRAF domain-like"/>
    <property type="match status" value="1"/>
</dbReference>
<sequence length="375" mass="41335">MDVGGVTDVPVQLHSLASVDDDHVEECSCTTNHSVVNLSYLWTISNFSMCQQSTGQALLSSVFSGGNNEPRTWRLKLFPRGSDGDYEQFVSIFLVSCNRRRVSAKARFSIIDAKGEQAVRKHTETLIFASKDDGWGFGKLISRRALKQNSSTLLPSDTLTLKCEVVALESSTTAEPRMSSETTSPALQKCRLPDDFTWLLESGSNTDVRLTVGSETFRAHKSILAARSPVFREMFEHTTMEDEGVVIADVEPDVFGVLLQSVYTGCVQESIEKPDCLLRAADKYKLDGLKAACELALISSLSVETAADTLILSHQHDAHALRCQALDFVCSHMDDVVETPGWATICKSHIELLEQLLMTLINERGEPPLKISRSS</sequence>
<reference evidence="3" key="1">
    <citation type="journal article" date="2020" name="Cell">
        <title>Large-Scale Comparative Analyses of Tick Genomes Elucidate Their Genetic Diversity and Vector Capacities.</title>
        <authorList>
            <consortium name="Tick Genome and Microbiome Consortium (TIGMIC)"/>
            <person name="Jia N."/>
            <person name="Wang J."/>
            <person name="Shi W."/>
            <person name="Du L."/>
            <person name="Sun Y."/>
            <person name="Zhan W."/>
            <person name="Jiang J.F."/>
            <person name="Wang Q."/>
            <person name="Zhang B."/>
            <person name="Ji P."/>
            <person name="Bell-Sakyi L."/>
            <person name="Cui X.M."/>
            <person name="Yuan T.T."/>
            <person name="Jiang B.G."/>
            <person name="Yang W.F."/>
            <person name="Lam T.T."/>
            <person name="Chang Q.C."/>
            <person name="Ding S.J."/>
            <person name="Wang X.J."/>
            <person name="Zhu J.G."/>
            <person name="Ruan X.D."/>
            <person name="Zhao L."/>
            <person name="Wei J.T."/>
            <person name="Ye R.Z."/>
            <person name="Que T.C."/>
            <person name="Du C.H."/>
            <person name="Zhou Y.H."/>
            <person name="Cheng J.X."/>
            <person name="Dai P.F."/>
            <person name="Guo W.B."/>
            <person name="Han X.H."/>
            <person name="Huang E.J."/>
            <person name="Li L.F."/>
            <person name="Wei W."/>
            <person name="Gao Y.C."/>
            <person name="Liu J.Z."/>
            <person name="Shao H.Z."/>
            <person name="Wang X."/>
            <person name="Wang C.C."/>
            <person name="Yang T.C."/>
            <person name="Huo Q.B."/>
            <person name="Li W."/>
            <person name="Chen H.Y."/>
            <person name="Chen S.E."/>
            <person name="Zhou L.G."/>
            <person name="Ni X.B."/>
            <person name="Tian J.H."/>
            <person name="Sheng Y."/>
            <person name="Liu T."/>
            <person name="Pan Y.S."/>
            <person name="Xia L.Y."/>
            <person name="Li J."/>
            <person name="Zhao F."/>
            <person name="Cao W.C."/>
        </authorList>
    </citation>
    <scope>NUCLEOTIDE SEQUENCE</scope>
    <source>
        <strain evidence="3">Rmic-2018</strain>
    </source>
</reference>
<dbReference type="SUPFAM" id="SSF54695">
    <property type="entry name" value="POZ domain"/>
    <property type="match status" value="1"/>
</dbReference>
<dbReference type="Gene3D" id="2.60.210.10">
    <property type="entry name" value="Apoptosis, Tumor Necrosis Factor Receptor Associated Protein 2, Chain A"/>
    <property type="match status" value="1"/>
</dbReference>
<dbReference type="InterPro" id="IPR011333">
    <property type="entry name" value="SKP1/BTB/POZ_sf"/>
</dbReference>
<dbReference type="InterPro" id="IPR008974">
    <property type="entry name" value="TRAF-like"/>
</dbReference>
<evidence type="ECO:0000259" key="2">
    <source>
        <dbReference type="PROSITE" id="PS50144"/>
    </source>
</evidence>
<proteinExistence type="predicted"/>
<keyword evidence="4" id="KW-1185">Reference proteome</keyword>
<reference evidence="3" key="2">
    <citation type="submission" date="2021-09" db="EMBL/GenBank/DDBJ databases">
        <authorList>
            <person name="Jia N."/>
            <person name="Wang J."/>
            <person name="Shi W."/>
            <person name="Du L."/>
            <person name="Sun Y."/>
            <person name="Zhan W."/>
            <person name="Jiang J."/>
            <person name="Wang Q."/>
            <person name="Zhang B."/>
            <person name="Ji P."/>
            <person name="Sakyi L.B."/>
            <person name="Cui X."/>
            <person name="Yuan T."/>
            <person name="Jiang B."/>
            <person name="Yang W."/>
            <person name="Lam T.T.-Y."/>
            <person name="Chang Q."/>
            <person name="Ding S."/>
            <person name="Wang X."/>
            <person name="Zhu J."/>
            <person name="Ruan X."/>
            <person name="Zhao L."/>
            <person name="Wei J."/>
            <person name="Que T."/>
            <person name="Du C."/>
            <person name="Cheng J."/>
            <person name="Dai P."/>
            <person name="Han X."/>
            <person name="Huang E."/>
            <person name="Gao Y."/>
            <person name="Liu J."/>
            <person name="Shao H."/>
            <person name="Ye R."/>
            <person name="Li L."/>
            <person name="Wei W."/>
            <person name="Wang X."/>
            <person name="Wang C."/>
            <person name="Huo Q."/>
            <person name="Li W."/>
            <person name="Guo W."/>
            <person name="Chen H."/>
            <person name="Chen S."/>
            <person name="Zhou L."/>
            <person name="Zhou L."/>
            <person name="Ni X."/>
            <person name="Tian J."/>
            <person name="Zhou Y."/>
            <person name="Sheng Y."/>
            <person name="Liu T."/>
            <person name="Pan Y."/>
            <person name="Xia L."/>
            <person name="Li J."/>
            <person name="Zhao F."/>
            <person name="Cao W."/>
        </authorList>
    </citation>
    <scope>NUCLEOTIDE SEQUENCE</scope>
    <source>
        <strain evidence="3">Rmic-2018</strain>
        <tissue evidence="3">Larvae</tissue>
    </source>
</reference>
<feature type="domain" description="MATH" evidence="2">
    <location>
        <begin position="37"/>
        <end position="165"/>
    </location>
</feature>
<evidence type="ECO:0000259" key="1">
    <source>
        <dbReference type="PROSITE" id="PS50097"/>
    </source>
</evidence>
<feature type="domain" description="BTB" evidence="1">
    <location>
        <begin position="206"/>
        <end position="271"/>
    </location>
</feature>
<evidence type="ECO:0000313" key="4">
    <source>
        <dbReference type="Proteomes" id="UP000821866"/>
    </source>
</evidence>
<dbReference type="AlphaFoldDB" id="A0A9J6DGB3"/>
<protein>
    <submittedName>
        <fullName evidence="3">Uncharacterized protein</fullName>
    </submittedName>
</protein>
<dbReference type="SMART" id="SM00225">
    <property type="entry name" value="BTB"/>
    <property type="match status" value="1"/>
</dbReference>
<comment type="caution">
    <text evidence="3">The sequence shown here is derived from an EMBL/GenBank/DDBJ whole genome shotgun (WGS) entry which is preliminary data.</text>
</comment>